<dbReference type="GO" id="GO:0008802">
    <property type="term" value="F:betaine-aldehyde dehydrogenase (NAD+) activity"/>
    <property type="evidence" value="ECO:0007669"/>
    <property type="project" value="UniProtKB-EC"/>
</dbReference>
<dbReference type="InterPro" id="IPR016162">
    <property type="entry name" value="Ald_DH_N"/>
</dbReference>
<evidence type="ECO:0000313" key="6">
    <source>
        <dbReference type="EMBL" id="AEB12019.1"/>
    </source>
</evidence>
<reference evidence="6 7" key="1">
    <citation type="journal article" date="2012" name="Stand. Genomic Sci.">
        <title>Complete genome sequence of the aerobic, heterotroph Marinithermus hydrothermalis type strain (T1(T)) from a deep-sea hydrothermal vent chimney.</title>
        <authorList>
            <person name="Copeland A."/>
            <person name="Gu W."/>
            <person name="Yasawong M."/>
            <person name="Lapidus A."/>
            <person name="Lucas S."/>
            <person name="Deshpande S."/>
            <person name="Pagani I."/>
            <person name="Tapia R."/>
            <person name="Cheng J.F."/>
            <person name="Goodwin L.A."/>
            <person name="Pitluck S."/>
            <person name="Liolios K."/>
            <person name="Ivanova N."/>
            <person name="Mavromatis K."/>
            <person name="Mikhailova N."/>
            <person name="Pati A."/>
            <person name="Chen A."/>
            <person name="Palaniappan K."/>
            <person name="Land M."/>
            <person name="Pan C."/>
            <person name="Brambilla E.M."/>
            <person name="Rohde M."/>
            <person name="Tindall B.J."/>
            <person name="Sikorski J."/>
            <person name="Goker M."/>
            <person name="Detter J.C."/>
            <person name="Bristow J."/>
            <person name="Eisen J.A."/>
            <person name="Markowitz V."/>
            <person name="Hugenholtz P."/>
            <person name="Kyrpides N.C."/>
            <person name="Klenk H.P."/>
            <person name="Woyke T."/>
        </authorList>
    </citation>
    <scope>NUCLEOTIDE SEQUENCE [LARGE SCALE GENOMIC DNA]</scope>
    <source>
        <strain evidence="7">DSM 14884 / JCM 11576 / T1</strain>
    </source>
</reference>
<proteinExistence type="inferred from homology"/>
<dbReference type="InterPro" id="IPR016161">
    <property type="entry name" value="Ald_DH/histidinol_DH"/>
</dbReference>
<keyword evidence="7" id="KW-1185">Reference proteome</keyword>
<dbReference type="AlphaFoldDB" id="F2NK48"/>
<dbReference type="EC" id="1.2.1.8" evidence="6"/>
<name>F2NK48_MARHT</name>
<dbReference type="PANTHER" id="PTHR11699">
    <property type="entry name" value="ALDEHYDE DEHYDROGENASE-RELATED"/>
    <property type="match status" value="1"/>
</dbReference>
<dbReference type="HOGENOM" id="CLU_005391_0_0_0"/>
<feature type="domain" description="Aldehyde dehydrogenase" evidence="5">
    <location>
        <begin position="21"/>
        <end position="477"/>
    </location>
</feature>
<evidence type="ECO:0000256" key="3">
    <source>
        <dbReference type="PROSITE-ProRule" id="PRU10007"/>
    </source>
</evidence>
<feature type="active site" evidence="3">
    <location>
        <position position="255"/>
    </location>
</feature>
<evidence type="ECO:0000256" key="1">
    <source>
        <dbReference type="ARBA" id="ARBA00009986"/>
    </source>
</evidence>
<dbReference type="STRING" id="869210.Marky_1279"/>
<dbReference type="eggNOG" id="COG1012">
    <property type="taxonomic scope" value="Bacteria"/>
</dbReference>
<dbReference type="Pfam" id="PF00171">
    <property type="entry name" value="Aldedh"/>
    <property type="match status" value="1"/>
</dbReference>
<protein>
    <submittedName>
        <fullName evidence="6">Betaine-aldehyde dehydrogenase</fullName>
        <ecNumber evidence="6">1.2.1.8</ecNumber>
    </submittedName>
</protein>
<dbReference type="OrthoDB" id="23766at2"/>
<dbReference type="PROSITE" id="PS00687">
    <property type="entry name" value="ALDEHYDE_DEHYDR_GLU"/>
    <property type="match status" value="1"/>
</dbReference>
<dbReference type="FunFam" id="3.40.605.10:FF:000007">
    <property type="entry name" value="NAD/NADP-dependent betaine aldehyde dehydrogenase"/>
    <property type="match status" value="1"/>
</dbReference>
<evidence type="ECO:0000259" key="5">
    <source>
        <dbReference type="Pfam" id="PF00171"/>
    </source>
</evidence>
<dbReference type="RefSeq" id="WP_013704066.1">
    <property type="nucleotide sequence ID" value="NC_015387.1"/>
</dbReference>
<dbReference type="Gene3D" id="3.40.605.10">
    <property type="entry name" value="Aldehyde Dehydrogenase, Chain A, domain 1"/>
    <property type="match status" value="1"/>
</dbReference>
<dbReference type="InterPro" id="IPR029510">
    <property type="entry name" value="Ald_DH_CS_GLU"/>
</dbReference>
<dbReference type="SUPFAM" id="SSF53720">
    <property type="entry name" value="ALDH-like"/>
    <property type="match status" value="1"/>
</dbReference>
<dbReference type="EMBL" id="CP002630">
    <property type="protein sequence ID" value="AEB12019.1"/>
    <property type="molecule type" value="Genomic_DNA"/>
</dbReference>
<dbReference type="FunFam" id="3.40.605.10:FF:000026">
    <property type="entry name" value="Aldehyde dehydrogenase, putative"/>
    <property type="match status" value="1"/>
</dbReference>
<organism evidence="6 7">
    <name type="scientific">Marinithermus hydrothermalis (strain DSM 14884 / JCM 11576 / T1)</name>
    <dbReference type="NCBI Taxonomy" id="869210"/>
    <lineage>
        <taxon>Bacteria</taxon>
        <taxon>Thermotogati</taxon>
        <taxon>Deinococcota</taxon>
        <taxon>Deinococci</taxon>
        <taxon>Thermales</taxon>
        <taxon>Thermaceae</taxon>
        <taxon>Marinithermus</taxon>
    </lineage>
</organism>
<comment type="similarity">
    <text evidence="1 4">Belongs to the aldehyde dehydrogenase family.</text>
</comment>
<dbReference type="InterPro" id="IPR016163">
    <property type="entry name" value="Ald_DH_C"/>
</dbReference>
<dbReference type="FunFam" id="3.40.309.10:FF:000012">
    <property type="entry name" value="Betaine aldehyde dehydrogenase"/>
    <property type="match status" value="1"/>
</dbReference>
<dbReference type="Gene3D" id="3.40.309.10">
    <property type="entry name" value="Aldehyde Dehydrogenase, Chain A, domain 2"/>
    <property type="match status" value="1"/>
</dbReference>
<keyword evidence="2 4" id="KW-0560">Oxidoreductase</keyword>
<gene>
    <name evidence="6" type="ordered locus">Marky_1279</name>
</gene>
<evidence type="ECO:0000313" key="7">
    <source>
        <dbReference type="Proteomes" id="UP000007030"/>
    </source>
</evidence>
<evidence type="ECO:0000256" key="4">
    <source>
        <dbReference type="RuleBase" id="RU003345"/>
    </source>
</evidence>
<dbReference type="KEGG" id="mhd:Marky_1279"/>
<dbReference type="Proteomes" id="UP000007030">
    <property type="component" value="Chromosome"/>
</dbReference>
<evidence type="ECO:0000256" key="2">
    <source>
        <dbReference type="ARBA" id="ARBA00023002"/>
    </source>
</evidence>
<sequence>MLNETKAFLDRPKKLYIGGEWVDGEGTFPTHNPATGEVLAEVPYGGQAAVHQAVEAARAAFPGWSQLPPLERSRWLNRIADAIEAHADELAEIETLDNGKPIRESRRGDIPLAAMHFRYYAGLAPTVGGRTVPVSAPGVFNYTLREPVGVVGAIVPWNFPLLIATWKLAPALAAGCTVVLKPAEETPLTALRLAEILEEIGFPKGVVNVVTGDGQTGAKLVQHPGVDKITFTGSTEVGKIIMREAADRIARVSLELGGKSANIVFEDADLDAAVKGAGIGIFYNQGQLCTAGSRILVQKSVLEPFLERFKARAAKVKLGPGLEKDTTMGPLVSAEHRQRVLSYVEAGKAEGGELLLGGTPRDPGYFLEPTLFLATRTDHKIVQEEIFGPVAAIIPFEDEEEAVRIANDTRYGLAGGVWTRDVARAHRVAKQIRTGTIWVNSYNLFDPASPFGGYKESGFGREMGEEALELYTEVKSVWVNLR</sequence>
<dbReference type="InterPro" id="IPR015590">
    <property type="entry name" value="Aldehyde_DH_dom"/>
</dbReference>
<accession>F2NK48</accession>